<gene>
    <name evidence="10" type="primary">mscL</name>
    <name evidence="12" type="ORF">CHR53_06105</name>
</gene>
<keyword evidence="3 10" id="KW-0813">Transport</keyword>
<dbReference type="InterPro" id="IPR037673">
    <property type="entry name" value="MSC/AndL"/>
</dbReference>
<feature type="transmembrane region" description="Helical" evidence="10">
    <location>
        <begin position="21"/>
        <end position="47"/>
    </location>
</feature>
<comment type="function">
    <text evidence="10">Channel that opens in response to stretch forces in the membrane lipid bilayer. May participate in the regulation of osmotic pressure changes within the cell.</text>
</comment>
<dbReference type="PROSITE" id="PS01327">
    <property type="entry name" value="MSCL"/>
    <property type="match status" value="1"/>
</dbReference>
<evidence type="ECO:0000256" key="1">
    <source>
        <dbReference type="ARBA" id="ARBA00004651"/>
    </source>
</evidence>
<dbReference type="GO" id="GO:0005886">
    <property type="term" value="C:plasma membrane"/>
    <property type="evidence" value="ECO:0007669"/>
    <property type="project" value="UniProtKB-SubCell"/>
</dbReference>
<dbReference type="EMBL" id="CP022572">
    <property type="protein sequence ID" value="AZU64867.1"/>
    <property type="molecule type" value="Genomic_DNA"/>
</dbReference>
<dbReference type="NCBIfam" id="NF001843">
    <property type="entry name" value="PRK00567.1-4"/>
    <property type="match status" value="1"/>
</dbReference>
<dbReference type="RefSeq" id="WP_127489721.1">
    <property type="nucleotide sequence ID" value="NZ_CP022572.1"/>
</dbReference>
<keyword evidence="13" id="KW-1185">Reference proteome</keyword>
<keyword evidence="6 10" id="KW-1133">Transmembrane helix</keyword>
<dbReference type="GO" id="GO:0008381">
    <property type="term" value="F:mechanosensitive monoatomic ion channel activity"/>
    <property type="evidence" value="ECO:0007669"/>
    <property type="project" value="UniProtKB-UniRule"/>
</dbReference>
<dbReference type="InterPro" id="IPR036019">
    <property type="entry name" value="MscL_channel"/>
</dbReference>
<sequence>MWNEFKQFAMKGNVIDLAVGVIIGAAFGKIVSSLVDNIIMPILALIIGKGHIDFSKLAFGNIKYGLFIQNVVDFFIIAFSIFIVIKFLNRFKKKEEKEEAVVEEESDRTEVLLAEIRDLLKEDKEILRKNETS</sequence>
<organism evidence="12 13">
    <name type="scientific">Neobacillus mesonae</name>
    <dbReference type="NCBI Taxonomy" id="1193713"/>
    <lineage>
        <taxon>Bacteria</taxon>
        <taxon>Bacillati</taxon>
        <taxon>Bacillota</taxon>
        <taxon>Bacilli</taxon>
        <taxon>Bacillales</taxon>
        <taxon>Bacillaceae</taxon>
        <taxon>Neobacillus</taxon>
    </lineage>
</organism>
<feature type="coiled-coil region" evidence="11">
    <location>
        <begin position="88"/>
        <end position="122"/>
    </location>
</feature>
<comment type="subcellular location">
    <subcellularLocation>
        <location evidence="1 10">Cell membrane</location>
        <topology evidence="1 10">Multi-pass membrane protein</topology>
    </subcellularLocation>
</comment>
<evidence type="ECO:0000256" key="8">
    <source>
        <dbReference type="ARBA" id="ARBA00023136"/>
    </source>
</evidence>
<evidence type="ECO:0000256" key="11">
    <source>
        <dbReference type="SAM" id="Coils"/>
    </source>
</evidence>
<feature type="transmembrane region" description="Helical" evidence="10">
    <location>
        <begin position="67"/>
        <end position="88"/>
    </location>
</feature>
<evidence type="ECO:0000256" key="3">
    <source>
        <dbReference type="ARBA" id="ARBA00022448"/>
    </source>
</evidence>
<dbReference type="InterPro" id="IPR019823">
    <property type="entry name" value="Mechanosensitive_channel_CS"/>
</dbReference>
<keyword evidence="9 10" id="KW-0407">Ion channel</keyword>
<dbReference type="OrthoDB" id="9810350at2"/>
<comment type="subunit">
    <text evidence="10">Homopentamer.</text>
</comment>
<keyword evidence="8 10" id="KW-0472">Membrane</keyword>
<evidence type="ECO:0000256" key="6">
    <source>
        <dbReference type="ARBA" id="ARBA00022989"/>
    </source>
</evidence>
<evidence type="ECO:0000256" key="9">
    <source>
        <dbReference type="ARBA" id="ARBA00023303"/>
    </source>
</evidence>
<dbReference type="NCBIfam" id="TIGR00220">
    <property type="entry name" value="mscL"/>
    <property type="match status" value="1"/>
</dbReference>
<name>A0A3Q9R226_9BACI</name>
<dbReference type="PANTHER" id="PTHR30266">
    <property type="entry name" value="MECHANOSENSITIVE CHANNEL MSCL"/>
    <property type="match status" value="1"/>
</dbReference>
<accession>A0A3Q9R226</accession>
<dbReference type="Proteomes" id="UP000282892">
    <property type="component" value="Chromosome"/>
</dbReference>
<protein>
    <recommendedName>
        <fullName evidence="10">Large-conductance mechanosensitive channel</fullName>
    </recommendedName>
</protein>
<keyword evidence="5 10" id="KW-0812">Transmembrane</keyword>
<keyword evidence="11" id="KW-0175">Coiled coil</keyword>
<evidence type="ECO:0000256" key="10">
    <source>
        <dbReference type="HAMAP-Rule" id="MF_00115"/>
    </source>
</evidence>
<keyword evidence="4 10" id="KW-1003">Cell membrane</keyword>
<dbReference type="STRING" id="1193713.GCA_001636315_03752"/>
<dbReference type="InterPro" id="IPR001185">
    <property type="entry name" value="MS_channel"/>
</dbReference>
<evidence type="ECO:0000313" key="12">
    <source>
        <dbReference type="EMBL" id="AZU64867.1"/>
    </source>
</evidence>
<keyword evidence="7 10" id="KW-0406">Ion transport</keyword>
<reference evidence="12 13" key="1">
    <citation type="submission" date="2017-07" db="EMBL/GenBank/DDBJ databases">
        <title>The complete genome sequence of Bacillus mesonae strain H20-5, an efficient strain improving plant abiotic stress resistance.</title>
        <authorList>
            <person name="Kim S.Y."/>
            <person name="Song H."/>
            <person name="Sang M.K."/>
            <person name="Weon H.-Y."/>
            <person name="Song J."/>
        </authorList>
    </citation>
    <scope>NUCLEOTIDE SEQUENCE [LARGE SCALE GENOMIC DNA]</scope>
    <source>
        <strain evidence="12 13">H20-5</strain>
    </source>
</reference>
<dbReference type="AlphaFoldDB" id="A0A3Q9R226"/>
<dbReference type="HAMAP" id="MF_00115">
    <property type="entry name" value="MscL"/>
    <property type="match status" value="1"/>
</dbReference>
<evidence type="ECO:0000256" key="4">
    <source>
        <dbReference type="ARBA" id="ARBA00022475"/>
    </source>
</evidence>
<dbReference type="PRINTS" id="PR01264">
    <property type="entry name" value="MECHCHANNEL"/>
</dbReference>
<dbReference type="Pfam" id="PF01741">
    <property type="entry name" value="MscL"/>
    <property type="match status" value="1"/>
</dbReference>
<dbReference type="KEGG" id="nmk:CHR53_06105"/>
<dbReference type="PANTHER" id="PTHR30266:SF2">
    <property type="entry name" value="LARGE-CONDUCTANCE MECHANOSENSITIVE CHANNEL"/>
    <property type="match status" value="1"/>
</dbReference>
<evidence type="ECO:0000256" key="7">
    <source>
        <dbReference type="ARBA" id="ARBA00023065"/>
    </source>
</evidence>
<evidence type="ECO:0000256" key="2">
    <source>
        <dbReference type="ARBA" id="ARBA00007254"/>
    </source>
</evidence>
<comment type="similarity">
    <text evidence="2 10">Belongs to the MscL family.</text>
</comment>
<dbReference type="SUPFAM" id="SSF81330">
    <property type="entry name" value="Gated mechanosensitive channel"/>
    <property type="match status" value="1"/>
</dbReference>
<proteinExistence type="inferred from homology"/>
<evidence type="ECO:0000256" key="5">
    <source>
        <dbReference type="ARBA" id="ARBA00022692"/>
    </source>
</evidence>
<evidence type="ECO:0000313" key="13">
    <source>
        <dbReference type="Proteomes" id="UP000282892"/>
    </source>
</evidence>
<dbReference type="Gene3D" id="1.10.1200.120">
    <property type="entry name" value="Large-conductance mechanosensitive channel, MscL, domain 1"/>
    <property type="match status" value="1"/>
</dbReference>